<evidence type="ECO:0000313" key="2">
    <source>
        <dbReference type="EMBL" id="EFV02406.1"/>
    </source>
</evidence>
<accession>E6MES9</accession>
<feature type="transmembrane region" description="Helical" evidence="1">
    <location>
        <begin position="333"/>
        <end position="351"/>
    </location>
</feature>
<gene>
    <name evidence="2" type="ORF">HMP0721_0501</name>
</gene>
<dbReference type="GO" id="GO:0005886">
    <property type="term" value="C:plasma membrane"/>
    <property type="evidence" value="ECO:0007669"/>
    <property type="project" value="TreeGrafter"/>
</dbReference>
<feature type="transmembrane region" description="Helical" evidence="1">
    <location>
        <begin position="162"/>
        <end position="182"/>
    </location>
</feature>
<organism evidence="2 3">
    <name type="scientific">Pseudoramibacter alactolyticus ATCC 23263</name>
    <dbReference type="NCBI Taxonomy" id="887929"/>
    <lineage>
        <taxon>Bacteria</taxon>
        <taxon>Bacillati</taxon>
        <taxon>Bacillota</taxon>
        <taxon>Clostridia</taxon>
        <taxon>Eubacteriales</taxon>
        <taxon>Eubacteriaceae</taxon>
        <taxon>Pseudoramibacter</taxon>
    </lineage>
</organism>
<dbReference type="AlphaFoldDB" id="E6MES9"/>
<dbReference type="eggNOG" id="COG2610">
    <property type="taxonomic scope" value="Bacteria"/>
</dbReference>
<name>E6MES9_9FIRM</name>
<protein>
    <submittedName>
        <fullName evidence="2">Transporter, gluconate:H+ symporter family</fullName>
    </submittedName>
</protein>
<sequence>MYGRQWISLGFRIWENHTESIGGEMNLSVLIAAFLVALIFVLITIIKFNLHPFLALLFGGIIMGGLSGMAPGKIAEGLSAGFGSTMESIGILIILGVILGEILHVTGCAEQIAALLLKKTGTKRAALAINMTGYIVSIPVFFDAAFIILVNLVKSISRKGKIPFATLVCALAVGLITTHAMVVPTPGPVAVAGTMGLNIGFFLLYSIIVSIPATLAGGIAYGKMLGRRPEFKDDFAQAFEDEETDSVVLENSRDKQPSGQLGIFLIILPILIILVGTIITMVFPEKSVVYALFAFIGNKNIALLIGVLASLFCLRKYLKESFDDLVTKATTQAGFILAITGAGGAFGQIITNSGIGKGLTNGMMGAVSGSTIVILLMAYAVSLVLRAAQGSTTVALVTTSAIFASVISGMPNVSPVLVAIAICAGGIGLSLPNDSGFWVINRFGRFSVKDTIKIYTAGGTIASVTAIICVVIISLFQGVLPGLF</sequence>
<feature type="transmembrane region" description="Helical" evidence="1">
    <location>
        <begin position="416"/>
        <end position="440"/>
    </location>
</feature>
<dbReference type="InterPro" id="IPR003474">
    <property type="entry name" value="Glcn_transporter"/>
</dbReference>
<dbReference type="Proteomes" id="UP000004754">
    <property type="component" value="Unassembled WGS sequence"/>
</dbReference>
<evidence type="ECO:0000313" key="3">
    <source>
        <dbReference type="Proteomes" id="UP000004754"/>
    </source>
</evidence>
<keyword evidence="1" id="KW-0472">Membrane</keyword>
<feature type="transmembrane region" description="Helical" evidence="1">
    <location>
        <begin position="202"/>
        <end position="222"/>
    </location>
</feature>
<dbReference type="HOGENOM" id="CLU_027949_0_2_9"/>
<feature type="transmembrane region" description="Helical" evidence="1">
    <location>
        <begin position="91"/>
        <end position="113"/>
    </location>
</feature>
<comment type="caution">
    <text evidence="2">The sequence shown here is derived from an EMBL/GenBank/DDBJ whole genome shotgun (WGS) entry which is preliminary data.</text>
</comment>
<feature type="transmembrane region" description="Helical" evidence="1">
    <location>
        <begin position="289"/>
        <end position="312"/>
    </location>
</feature>
<evidence type="ECO:0000256" key="1">
    <source>
        <dbReference type="SAM" id="Phobius"/>
    </source>
</evidence>
<feature type="transmembrane region" description="Helical" evidence="1">
    <location>
        <begin position="261"/>
        <end position="283"/>
    </location>
</feature>
<dbReference type="Pfam" id="PF02447">
    <property type="entry name" value="GntP_permease"/>
    <property type="match status" value="1"/>
</dbReference>
<dbReference type="PANTHER" id="PTHR30354">
    <property type="entry name" value="GNT FAMILY GLUCONATE TRANSPORTER"/>
    <property type="match status" value="1"/>
</dbReference>
<keyword evidence="1" id="KW-0812">Transmembrane</keyword>
<dbReference type="STRING" id="887929.HMP0721_0501"/>
<dbReference type="GO" id="GO:0015128">
    <property type="term" value="F:gluconate transmembrane transporter activity"/>
    <property type="evidence" value="ECO:0007669"/>
    <property type="project" value="InterPro"/>
</dbReference>
<proteinExistence type="predicted"/>
<feature type="transmembrane region" description="Helical" evidence="1">
    <location>
        <begin position="392"/>
        <end position="410"/>
    </location>
</feature>
<feature type="transmembrane region" description="Helical" evidence="1">
    <location>
        <begin position="452"/>
        <end position="476"/>
    </location>
</feature>
<dbReference type="NCBIfam" id="TIGR00791">
    <property type="entry name" value="gntP"/>
    <property type="match status" value="1"/>
</dbReference>
<dbReference type="EMBL" id="AEQN01000008">
    <property type="protein sequence ID" value="EFV02406.1"/>
    <property type="molecule type" value="Genomic_DNA"/>
</dbReference>
<feature type="transmembrane region" description="Helical" evidence="1">
    <location>
        <begin position="27"/>
        <end position="46"/>
    </location>
</feature>
<reference evidence="2 3" key="1">
    <citation type="submission" date="2010-12" db="EMBL/GenBank/DDBJ databases">
        <authorList>
            <person name="Muzny D."/>
            <person name="Qin X."/>
            <person name="Deng J."/>
            <person name="Jiang H."/>
            <person name="Liu Y."/>
            <person name="Qu J."/>
            <person name="Song X.-Z."/>
            <person name="Zhang L."/>
            <person name="Thornton R."/>
            <person name="Coyle M."/>
            <person name="Francisco L."/>
            <person name="Jackson L."/>
            <person name="Javaid M."/>
            <person name="Korchina V."/>
            <person name="Kovar C."/>
            <person name="Mata R."/>
            <person name="Mathew T."/>
            <person name="Ngo R."/>
            <person name="Nguyen L."/>
            <person name="Nguyen N."/>
            <person name="Okwuonu G."/>
            <person name="Ongeri F."/>
            <person name="Pham C."/>
            <person name="Simmons D."/>
            <person name="Wilczek-Boney K."/>
            <person name="Hale W."/>
            <person name="Jakkamsetti A."/>
            <person name="Pham P."/>
            <person name="Ruth R."/>
            <person name="San Lucas F."/>
            <person name="Warren J."/>
            <person name="Zhang J."/>
            <person name="Zhao Z."/>
            <person name="Zhou C."/>
            <person name="Zhu D."/>
            <person name="Lee S."/>
            <person name="Bess C."/>
            <person name="Blankenburg K."/>
            <person name="Forbes L."/>
            <person name="Fu Q."/>
            <person name="Gubbala S."/>
            <person name="Hirani K."/>
            <person name="Jayaseelan J.C."/>
            <person name="Lara F."/>
            <person name="Munidasa M."/>
            <person name="Palculict T."/>
            <person name="Patil S."/>
            <person name="Pu L.-L."/>
            <person name="Saada N."/>
            <person name="Tang L."/>
            <person name="Weissenberger G."/>
            <person name="Zhu Y."/>
            <person name="Hemphill L."/>
            <person name="Shang Y."/>
            <person name="Youmans B."/>
            <person name="Ayvaz T."/>
            <person name="Ross M."/>
            <person name="Santibanez J."/>
            <person name="Aqrawi P."/>
            <person name="Gross S."/>
            <person name="Joshi V."/>
            <person name="Fowler G."/>
            <person name="Nazareth L."/>
            <person name="Reid J."/>
            <person name="Worley K."/>
            <person name="Petrosino J."/>
            <person name="Highlander S."/>
            <person name="Gibbs R."/>
        </authorList>
    </citation>
    <scope>NUCLEOTIDE SEQUENCE [LARGE SCALE GENOMIC DNA]</scope>
    <source>
        <strain evidence="2 3">ATCC 23263</strain>
    </source>
</reference>
<dbReference type="PANTHER" id="PTHR30354:SF11">
    <property type="entry name" value="PERMEASE"/>
    <property type="match status" value="1"/>
</dbReference>
<feature type="transmembrane region" description="Helical" evidence="1">
    <location>
        <begin position="363"/>
        <end position="385"/>
    </location>
</feature>
<feature type="transmembrane region" description="Helical" evidence="1">
    <location>
        <begin position="52"/>
        <end position="70"/>
    </location>
</feature>
<keyword evidence="1" id="KW-1133">Transmembrane helix</keyword>
<feature type="transmembrane region" description="Helical" evidence="1">
    <location>
        <begin position="125"/>
        <end position="150"/>
    </location>
</feature>
<keyword evidence="3" id="KW-1185">Reference proteome</keyword>